<reference evidence="1 2" key="1">
    <citation type="submission" date="2024-04" db="EMBL/GenBank/DDBJ databases">
        <title>Tritrichomonas musculus Genome.</title>
        <authorList>
            <person name="Alves-Ferreira E."/>
            <person name="Grigg M."/>
            <person name="Lorenzi H."/>
            <person name="Galac M."/>
        </authorList>
    </citation>
    <scope>NUCLEOTIDE SEQUENCE [LARGE SCALE GENOMIC DNA]</scope>
    <source>
        <strain evidence="1 2">EAF2021</strain>
    </source>
</reference>
<dbReference type="SUPFAM" id="SSF52058">
    <property type="entry name" value="L domain-like"/>
    <property type="match status" value="1"/>
</dbReference>
<dbReference type="InterPro" id="IPR032675">
    <property type="entry name" value="LRR_dom_sf"/>
</dbReference>
<dbReference type="Proteomes" id="UP001470230">
    <property type="component" value="Unassembled WGS sequence"/>
</dbReference>
<proteinExistence type="predicted"/>
<dbReference type="EMBL" id="JAPFFF010000001">
    <property type="protein sequence ID" value="KAK8900524.1"/>
    <property type="molecule type" value="Genomic_DNA"/>
</dbReference>
<dbReference type="Gene3D" id="3.80.10.10">
    <property type="entry name" value="Ribonuclease Inhibitor"/>
    <property type="match status" value="1"/>
</dbReference>
<name>A0ABR2LB36_9EUKA</name>
<protein>
    <submittedName>
        <fullName evidence="1">Uncharacterized protein</fullName>
    </submittedName>
</protein>
<evidence type="ECO:0000313" key="2">
    <source>
        <dbReference type="Proteomes" id="UP001470230"/>
    </source>
</evidence>
<comment type="caution">
    <text evidence="1">The sequence shown here is derived from an EMBL/GenBank/DDBJ whole genome shotgun (WGS) entry which is preliminary data.</text>
</comment>
<accession>A0ABR2LB36</accession>
<organism evidence="1 2">
    <name type="scientific">Tritrichomonas musculus</name>
    <dbReference type="NCBI Taxonomy" id="1915356"/>
    <lineage>
        <taxon>Eukaryota</taxon>
        <taxon>Metamonada</taxon>
        <taxon>Parabasalia</taxon>
        <taxon>Tritrichomonadida</taxon>
        <taxon>Tritrichomonadidae</taxon>
        <taxon>Tritrichomonas</taxon>
    </lineage>
</organism>
<evidence type="ECO:0000313" key="1">
    <source>
        <dbReference type="EMBL" id="KAK8900524.1"/>
    </source>
</evidence>
<sequence length="340" mass="39481">MKKIDQRFVFKYEENDINDMDFFLNYPYLIELDLSNYQFYFIPPSITHCQLIERINITNTNFNEPPAILFALPQIRAKPENLVFGKNQHCTKELMMNIVANCATYNQGFLNFKDINGNIGVVSYSPDTTTLDFLLMMYPELKPSLPYIFLVREYKSKGKTYKLYVIPDDVPIILYQYFNSVWSIDIRFLPPILTDELAPYVEKIGEFNLSSVNSFQAILKGKTSNRQVEISISFDSASIRYSPSSYVVCDNRYIHLEYVDGNVLIFFGKQALVLDNDCVENIYPLFKYALPHFYYIKSQNINNIDEMKESFFKLSAKVATTSISAKIGNSFLKRPVKKNI</sequence>
<gene>
    <name evidence="1" type="ORF">M9Y10_002851</name>
</gene>
<keyword evidence="2" id="KW-1185">Reference proteome</keyword>